<evidence type="ECO:0000313" key="1">
    <source>
        <dbReference type="EMBL" id="RGT34227.1"/>
    </source>
</evidence>
<proteinExistence type="predicted"/>
<accession>A0A412N7P7</accession>
<dbReference type="AlphaFoldDB" id="A0A412N7P7"/>
<dbReference type="RefSeq" id="WP_118467021.1">
    <property type="nucleotide sequence ID" value="NZ_QRWP01000003.1"/>
</dbReference>
<sequence>MEILNLLDFTERRQLRSWLEENHNQAKSCWVVTSRSKQTTYKCIPYIEVVEEALCFGWIDSTVKKMPDGRLAQRLSPRCKGSHWTELNKERCMSLEDRGLMTDAGRQALEKAFPYEIVSKGSNVEEQIKTYNAELRPELYK</sequence>
<evidence type="ECO:0008006" key="3">
    <source>
        <dbReference type="Google" id="ProtNLM"/>
    </source>
</evidence>
<dbReference type="EMBL" id="QRWP01000003">
    <property type="protein sequence ID" value="RGT34227.1"/>
    <property type="molecule type" value="Genomic_DNA"/>
</dbReference>
<organism evidence="1 2">
    <name type="scientific">Bacteroides clarus</name>
    <dbReference type="NCBI Taxonomy" id="626929"/>
    <lineage>
        <taxon>Bacteria</taxon>
        <taxon>Pseudomonadati</taxon>
        <taxon>Bacteroidota</taxon>
        <taxon>Bacteroidia</taxon>
        <taxon>Bacteroidales</taxon>
        <taxon>Bacteroidaceae</taxon>
        <taxon>Bacteroides</taxon>
    </lineage>
</organism>
<gene>
    <name evidence="1" type="ORF">DWX38_04345</name>
</gene>
<reference evidence="1 2" key="1">
    <citation type="submission" date="2018-08" db="EMBL/GenBank/DDBJ databases">
        <title>A genome reference for cultivated species of the human gut microbiota.</title>
        <authorList>
            <person name="Zou Y."/>
            <person name="Xue W."/>
            <person name="Luo G."/>
        </authorList>
    </citation>
    <scope>NUCLEOTIDE SEQUENCE [LARGE SCALE GENOMIC DNA]</scope>
    <source>
        <strain evidence="1 2">AF19-1AC</strain>
    </source>
</reference>
<evidence type="ECO:0000313" key="2">
    <source>
        <dbReference type="Proteomes" id="UP000285159"/>
    </source>
</evidence>
<comment type="caution">
    <text evidence="1">The sequence shown here is derived from an EMBL/GenBank/DDBJ whole genome shotgun (WGS) entry which is preliminary data.</text>
</comment>
<name>A0A412N7P7_9BACE</name>
<dbReference type="Proteomes" id="UP000285159">
    <property type="component" value="Unassembled WGS sequence"/>
</dbReference>
<protein>
    <recommendedName>
        <fullName evidence="3">Thymidylate synthase</fullName>
    </recommendedName>
</protein>